<evidence type="ECO:0000256" key="11">
    <source>
        <dbReference type="PIRSR" id="PIRSR605856-51"/>
    </source>
</evidence>
<dbReference type="SUPFAM" id="SSF53686">
    <property type="entry name" value="Tryptophan synthase beta subunit-like PLP-dependent enzymes"/>
    <property type="match status" value="1"/>
</dbReference>
<keyword evidence="6 10" id="KW-0663">Pyridoxal phosphate</keyword>
<evidence type="ECO:0000313" key="15">
    <source>
        <dbReference type="Proteomes" id="UP000019753"/>
    </source>
</evidence>
<dbReference type="PROSITE" id="PS00901">
    <property type="entry name" value="CYS_SYNTHASE"/>
    <property type="match status" value="1"/>
</dbReference>
<comment type="catalytic activity">
    <reaction evidence="8 12">
        <text>O-acetyl-L-serine + hydrogen sulfide = L-cysteine + acetate</text>
        <dbReference type="Rhea" id="RHEA:14829"/>
        <dbReference type="ChEBI" id="CHEBI:29919"/>
        <dbReference type="ChEBI" id="CHEBI:30089"/>
        <dbReference type="ChEBI" id="CHEBI:35235"/>
        <dbReference type="ChEBI" id="CHEBI:58340"/>
        <dbReference type="EC" id="2.5.1.47"/>
    </reaction>
</comment>
<dbReference type="GO" id="GO:0006535">
    <property type="term" value="P:cysteine biosynthetic process from serine"/>
    <property type="evidence" value="ECO:0007669"/>
    <property type="project" value="UniProtKB-UniRule"/>
</dbReference>
<dbReference type="GO" id="GO:0005737">
    <property type="term" value="C:cytoplasm"/>
    <property type="evidence" value="ECO:0007669"/>
    <property type="project" value="UniProtKB-ARBA"/>
</dbReference>
<dbReference type="AlphaFoldDB" id="A0A021VTR1"/>
<sequence>MARIYDDVTALIGNTPLVRLNRVTEGAGATVLAKLEFYNPASSVKDRIGVSIVDAAEASGELPPGGTIVEATSGNTGIALAMVGAARGYQVVLAMPETMSKERRALLRAFGAELVLTPGAEGMKGAVARAQQIAAERPGAVLARQFANEANPAIHRRTTAEEIWADTDGQVDIFVAGIGTGGTITGVGQVLKERKPDVKVVAVEPAESPILNGGQPGPHKIQGIGANFVPEILDTSVYDEVFDVDADTSVRVARETAQKEGLLVGLSSGAAIHAAVEIAKRPENAGKTIVVIVPSFGERYLTSILYSDLMD</sequence>
<feature type="binding site" evidence="10">
    <location>
        <position position="75"/>
    </location>
    <ligand>
        <name>pyridoxal 5'-phosphate</name>
        <dbReference type="ChEBI" id="CHEBI:597326"/>
    </ligand>
</feature>
<evidence type="ECO:0000256" key="9">
    <source>
        <dbReference type="ARBA" id="ARBA00053442"/>
    </source>
</evidence>
<dbReference type="Pfam" id="PF00291">
    <property type="entry name" value="PALP"/>
    <property type="match status" value="1"/>
</dbReference>
<evidence type="ECO:0000259" key="13">
    <source>
        <dbReference type="Pfam" id="PF00291"/>
    </source>
</evidence>
<evidence type="ECO:0000256" key="1">
    <source>
        <dbReference type="ARBA" id="ARBA00001933"/>
    </source>
</evidence>
<dbReference type="InterPro" id="IPR036052">
    <property type="entry name" value="TrpB-like_PALP_sf"/>
</dbReference>
<evidence type="ECO:0000256" key="2">
    <source>
        <dbReference type="ARBA" id="ARBA00004962"/>
    </source>
</evidence>
<dbReference type="Proteomes" id="UP000019753">
    <property type="component" value="Unassembled WGS sequence"/>
</dbReference>
<dbReference type="NCBIfam" id="TIGR01136">
    <property type="entry name" value="cysKM"/>
    <property type="match status" value="1"/>
</dbReference>
<dbReference type="InterPro" id="IPR005859">
    <property type="entry name" value="CysK"/>
</dbReference>
<protein>
    <recommendedName>
        <fullName evidence="12">Cysteine synthase</fullName>
        <ecNumber evidence="12">2.5.1.47</ecNumber>
    </recommendedName>
</protein>
<evidence type="ECO:0000256" key="7">
    <source>
        <dbReference type="ARBA" id="ARBA00023192"/>
    </source>
</evidence>
<proteinExistence type="inferred from homology"/>
<evidence type="ECO:0000256" key="12">
    <source>
        <dbReference type="RuleBase" id="RU003985"/>
    </source>
</evidence>
<name>A0A021VTR1_9CELL</name>
<keyword evidence="5 12" id="KW-0808">Transferase</keyword>
<dbReference type="InterPro" id="IPR001926">
    <property type="entry name" value="TrpB-like_PALP"/>
</dbReference>
<dbReference type="RefSeq" id="WP_034223115.1">
    <property type="nucleotide sequence ID" value="NZ_AXCW01000027.1"/>
</dbReference>
<feature type="binding site" evidence="10">
    <location>
        <begin position="179"/>
        <end position="183"/>
    </location>
    <ligand>
        <name>pyridoxal 5'-phosphate</name>
        <dbReference type="ChEBI" id="CHEBI:597326"/>
    </ligand>
</feature>
<reference evidence="14 15" key="1">
    <citation type="submission" date="2014-01" db="EMBL/GenBank/DDBJ databases">
        <title>Actinotalea ferrariae CF5-4.</title>
        <authorList>
            <person name="Chen F."/>
            <person name="Li Y."/>
            <person name="Wang G."/>
        </authorList>
    </citation>
    <scope>NUCLEOTIDE SEQUENCE [LARGE SCALE GENOMIC DNA]</scope>
    <source>
        <strain evidence="14 15">CF5-4</strain>
    </source>
</reference>
<comment type="function">
    <text evidence="9">Catalyzes the conversion of O-acetylserine (OAS) to cysteine through the elimination of acetate and addition of hydrogen sulfide.</text>
</comment>
<gene>
    <name evidence="14" type="ORF">N866_09160</name>
</gene>
<evidence type="ECO:0000256" key="6">
    <source>
        <dbReference type="ARBA" id="ARBA00022898"/>
    </source>
</evidence>
<dbReference type="InterPro" id="IPR005856">
    <property type="entry name" value="Cys_synth"/>
</dbReference>
<dbReference type="GO" id="GO:0004124">
    <property type="term" value="F:cysteine synthase activity"/>
    <property type="evidence" value="ECO:0007669"/>
    <property type="project" value="UniProtKB-UniRule"/>
</dbReference>
<dbReference type="Gene3D" id="3.40.50.1100">
    <property type="match status" value="2"/>
</dbReference>
<organism evidence="14 15">
    <name type="scientific">Actinotalea ferrariae CF5-4</name>
    <dbReference type="NCBI Taxonomy" id="948458"/>
    <lineage>
        <taxon>Bacteria</taxon>
        <taxon>Bacillati</taxon>
        <taxon>Actinomycetota</taxon>
        <taxon>Actinomycetes</taxon>
        <taxon>Micrococcales</taxon>
        <taxon>Cellulomonadaceae</taxon>
        <taxon>Actinotalea</taxon>
    </lineage>
</organism>
<keyword evidence="7 12" id="KW-0198">Cysteine biosynthesis</keyword>
<dbReference type="EC" id="2.5.1.47" evidence="12"/>
<keyword evidence="15" id="KW-1185">Reference proteome</keyword>
<comment type="cofactor">
    <cofactor evidence="1 10 12">
        <name>pyridoxal 5'-phosphate</name>
        <dbReference type="ChEBI" id="CHEBI:597326"/>
    </cofactor>
</comment>
<keyword evidence="4 12" id="KW-0028">Amino-acid biosynthesis</keyword>
<feature type="binding site" evidence="10">
    <location>
        <position position="267"/>
    </location>
    <ligand>
        <name>pyridoxal 5'-phosphate</name>
        <dbReference type="ChEBI" id="CHEBI:597326"/>
    </ligand>
</feature>
<dbReference type="InterPro" id="IPR050214">
    <property type="entry name" value="Cys_Synth/Cystath_Beta-Synth"/>
</dbReference>
<evidence type="ECO:0000256" key="3">
    <source>
        <dbReference type="ARBA" id="ARBA00007103"/>
    </source>
</evidence>
<feature type="modified residue" description="N6-(pyridoxal phosphate)lysine" evidence="11">
    <location>
        <position position="45"/>
    </location>
</feature>
<dbReference type="EMBL" id="AXCW01000027">
    <property type="protein sequence ID" value="EYR64546.1"/>
    <property type="molecule type" value="Genomic_DNA"/>
</dbReference>
<evidence type="ECO:0000256" key="4">
    <source>
        <dbReference type="ARBA" id="ARBA00022605"/>
    </source>
</evidence>
<dbReference type="CDD" id="cd01561">
    <property type="entry name" value="CBS_like"/>
    <property type="match status" value="1"/>
</dbReference>
<dbReference type="PANTHER" id="PTHR10314">
    <property type="entry name" value="CYSTATHIONINE BETA-SYNTHASE"/>
    <property type="match status" value="1"/>
</dbReference>
<comment type="caution">
    <text evidence="14">The sequence shown here is derived from an EMBL/GenBank/DDBJ whole genome shotgun (WGS) entry which is preliminary data.</text>
</comment>
<evidence type="ECO:0000256" key="5">
    <source>
        <dbReference type="ARBA" id="ARBA00022679"/>
    </source>
</evidence>
<dbReference type="InterPro" id="IPR001216">
    <property type="entry name" value="P-phosphate_BS"/>
</dbReference>
<evidence type="ECO:0000313" key="14">
    <source>
        <dbReference type="EMBL" id="EYR64546.1"/>
    </source>
</evidence>
<comment type="similarity">
    <text evidence="3 12">Belongs to the cysteine synthase/cystathionine beta-synthase family.</text>
</comment>
<evidence type="ECO:0000256" key="10">
    <source>
        <dbReference type="PIRSR" id="PIRSR605856-50"/>
    </source>
</evidence>
<accession>A0A021VTR1</accession>
<dbReference type="FunFam" id="3.40.50.1100:FF:000067">
    <property type="entry name" value="Cysteine synthase"/>
    <property type="match status" value="1"/>
</dbReference>
<evidence type="ECO:0000256" key="8">
    <source>
        <dbReference type="ARBA" id="ARBA00047931"/>
    </source>
</evidence>
<dbReference type="OrthoDB" id="9805733at2"/>
<comment type="pathway">
    <text evidence="2">Amino-acid biosynthesis; L-cysteine biosynthesis; L-cysteine from L-serine: step 2/2.</text>
</comment>
<dbReference type="NCBIfam" id="TIGR01139">
    <property type="entry name" value="cysK"/>
    <property type="match status" value="1"/>
</dbReference>
<feature type="domain" description="Tryptophan synthase beta chain-like PALP" evidence="13">
    <location>
        <begin position="9"/>
        <end position="294"/>
    </location>
</feature>